<evidence type="ECO:0000256" key="3">
    <source>
        <dbReference type="ARBA" id="ARBA00022691"/>
    </source>
</evidence>
<evidence type="ECO:0000313" key="4">
    <source>
        <dbReference type="EMBL" id="PSR24554.1"/>
    </source>
</evidence>
<dbReference type="AlphaFoldDB" id="A0A2T2WQP0"/>
<dbReference type="Proteomes" id="UP000242972">
    <property type="component" value="Unassembled WGS sequence"/>
</dbReference>
<keyword evidence="1" id="KW-0489">Methyltransferase</keyword>
<accession>A0A2T2WQP0</accession>
<dbReference type="PANTHER" id="PTHR33841">
    <property type="entry name" value="DNA METHYLTRANSFERASE YEEA-RELATED"/>
    <property type="match status" value="1"/>
</dbReference>
<gene>
    <name evidence="4" type="ORF">C7B46_21010</name>
</gene>
<dbReference type="GO" id="GO:0008168">
    <property type="term" value="F:methyltransferase activity"/>
    <property type="evidence" value="ECO:0007669"/>
    <property type="project" value="UniProtKB-KW"/>
</dbReference>
<organism evidence="4 5">
    <name type="scientific">Sulfobacillus benefaciens</name>
    <dbReference type="NCBI Taxonomy" id="453960"/>
    <lineage>
        <taxon>Bacteria</taxon>
        <taxon>Bacillati</taxon>
        <taxon>Bacillota</taxon>
        <taxon>Clostridia</taxon>
        <taxon>Eubacteriales</taxon>
        <taxon>Clostridiales Family XVII. Incertae Sedis</taxon>
        <taxon>Sulfobacillus</taxon>
    </lineage>
</organism>
<proteinExistence type="predicted"/>
<dbReference type="SUPFAM" id="SSF53335">
    <property type="entry name" value="S-adenosyl-L-methionine-dependent methyltransferases"/>
    <property type="match status" value="1"/>
</dbReference>
<comment type="caution">
    <text evidence="4">The sequence shown here is derived from an EMBL/GenBank/DDBJ whole genome shotgun (WGS) entry which is preliminary data.</text>
</comment>
<dbReference type="PRINTS" id="PR00507">
    <property type="entry name" value="N12N6MTFRASE"/>
</dbReference>
<keyword evidence="2" id="KW-0808">Transferase</keyword>
<dbReference type="EMBL" id="PXYW01000173">
    <property type="protein sequence ID" value="PSR24554.1"/>
    <property type="molecule type" value="Genomic_DNA"/>
</dbReference>
<dbReference type="GO" id="GO:0032259">
    <property type="term" value="P:methylation"/>
    <property type="evidence" value="ECO:0007669"/>
    <property type="project" value="UniProtKB-KW"/>
</dbReference>
<dbReference type="InterPro" id="IPR050953">
    <property type="entry name" value="N4_N6_ade-DNA_methylase"/>
</dbReference>
<evidence type="ECO:0000313" key="5">
    <source>
        <dbReference type="Proteomes" id="UP000242972"/>
    </source>
</evidence>
<name>A0A2T2WQP0_9FIRM</name>
<evidence type="ECO:0000256" key="2">
    <source>
        <dbReference type="ARBA" id="ARBA00022679"/>
    </source>
</evidence>
<keyword evidence="3" id="KW-0949">S-adenosyl-L-methionine</keyword>
<reference evidence="4 5" key="1">
    <citation type="journal article" date="2014" name="BMC Genomics">
        <title>Comparison of environmental and isolate Sulfobacillus genomes reveals diverse carbon, sulfur, nitrogen, and hydrogen metabolisms.</title>
        <authorList>
            <person name="Justice N.B."/>
            <person name="Norman A."/>
            <person name="Brown C.T."/>
            <person name="Singh A."/>
            <person name="Thomas B.C."/>
            <person name="Banfield J.F."/>
        </authorList>
    </citation>
    <scope>NUCLEOTIDE SEQUENCE [LARGE SCALE GENOMIC DNA]</scope>
    <source>
        <strain evidence="4">AMDSBA4</strain>
    </source>
</reference>
<dbReference type="InterPro" id="IPR029063">
    <property type="entry name" value="SAM-dependent_MTases_sf"/>
</dbReference>
<protein>
    <submittedName>
        <fullName evidence="4">Uncharacterized protein</fullName>
    </submittedName>
</protein>
<evidence type="ECO:0000256" key="1">
    <source>
        <dbReference type="ARBA" id="ARBA00022603"/>
    </source>
</evidence>
<dbReference type="PANTHER" id="PTHR33841:SF5">
    <property type="entry name" value="DNA METHYLASE (MODIFICATION METHYLASE) (METHYLTRANSFERASE)-RELATED"/>
    <property type="match status" value="1"/>
</dbReference>
<sequence>MYVADLACGTGTLLTAAYQRIGWLFEAAGGEARMLHKPLIEHGLIGLDVLPAAVHLTATILSGVYPNEQYEQSQLYIARYGLGGNESRGVSIGSLELLDPNPQFEAFASLAQRVDARSAGAVAVDLGYETQNLDLCIMNPPYTRNTNHEGDRAADPFPAFAALGVARSQQRQMSTRLNRLVQRTMAHGNAGEASAFLALADKFTRPGGTIALVLPLTALMGESWSRARRALENGYHDIQIVTISGRATRALGFSADTNIAECLLVAQKDTKEALFDNRRASPRALMISLDQRPKDTVVSALLTEVLTELRASDSIRRLEDGPFGGTLIKIGDEVWGSVASIPINWGPGWTGARIADFSLAQWIYRLVEQGQVWLPGLPESSARPIRVTRFGDVAQLGPLHRDINGPSPRGSLDIRARLFNEVATYPVLWAHDAQRETTLV</sequence>
<dbReference type="Gene3D" id="3.40.50.150">
    <property type="entry name" value="Vaccinia Virus protein VP39"/>
    <property type="match status" value="1"/>
</dbReference>